<dbReference type="GO" id="GO:0046819">
    <property type="term" value="P:protein secretion by the type V secretion system"/>
    <property type="evidence" value="ECO:0007669"/>
    <property type="project" value="TreeGrafter"/>
</dbReference>
<protein>
    <submittedName>
        <fullName evidence="11">Filamentous haemagglutinin family outer membrane protein</fullName>
    </submittedName>
</protein>
<dbReference type="KEGG" id="ter:Tery_3489"/>
<evidence type="ECO:0000256" key="6">
    <source>
        <dbReference type="ARBA" id="ARBA00022927"/>
    </source>
</evidence>
<keyword evidence="5 9" id="KW-0812">Transmembrane</keyword>
<dbReference type="PANTHER" id="PTHR34597:SF3">
    <property type="entry name" value="OUTER MEMBRANE TRANSPORTER CDIB"/>
    <property type="match status" value="1"/>
</dbReference>
<keyword evidence="9" id="KW-1133">Transmembrane helix</keyword>
<evidence type="ECO:0000256" key="9">
    <source>
        <dbReference type="SAM" id="Phobius"/>
    </source>
</evidence>
<keyword evidence="7 9" id="KW-0472">Membrane</keyword>
<dbReference type="PANTHER" id="PTHR34597">
    <property type="entry name" value="SLR1661 PROTEIN"/>
    <property type="match status" value="1"/>
</dbReference>
<dbReference type="eggNOG" id="COG3210">
    <property type="taxonomic scope" value="Bacteria"/>
</dbReference>
<evidence type="ECO:0000256" key="4">
    <source>
        <dbReference type="ARBA" id="ARBA00022452"/>
    </source>
</evidence>
<keyword evidence="8" id="KW-0998">Cell outer membrane</keyword>
<dbReference type="SMART" id="SM00912">
    <property type="entry name" value="Haemagg_act"/>
    <property type="match status" value="1"/>
</dbReference>
<sequence length="1391" mass="150683">MNFYFVVTRQYLLKSHTNFTITLRRKSSTINRYLRTESLNSEDLWRNLTLSVFLLFGFFSPSALAFFIHFLLFGFFSPSALAQLQPDNTLGEENSVVTPNINIKGIESDRIDGGAQRGANLFHSFQEFNIQQGRGVYFSNPDGVQNILTRVTGNNGSNILGTLGVDGKADLFFINPNGIIFGPEAKLDVQGSFYGATADSILFKNGFEFASSDPQAPPLLTVNVPIGLRLPEKPGSILVEGQGHNINMSEYLETYGYRNRKEDRNLGLEVSQGQTLGLVGGDIFLRGGNLTSDGGRVELGSVQNGVVEITTDRTLSYDKNLEFGQIILSEASSIDISGNGRVEFQIQGEEINVQDNSLILGKILGDEDGGNSIIRASKSIKIGPTKPFEKIPVKIKIVNFTYTFNKTMSSIFLNTYGKGDVGELRVKTESLTLQDGAVIYTGTVGQGNAGNLTVSARDIEINGGNYATGFFPTTLAEGNGGNLTVEVAESLTLQDGAVMSAGTGYQGNAGNLTVSARDIEMSGFVVVTTITETTGNGGNLTVEVAESLTLQDGAVMSAGTVGQGNAGNLIVSATDIEIIGKSPDGKSFSRLTAEATNESTGAAGTITINTETLNLRNEAEIIVTSATQQAAGDLIINSNNIRIENQASLKAETKGGQGSITINNNKDLILRNNSNITTNSEGTATGGNITINTENLVARDNSDITANAVEGFGGRVNITAAGIFGTEFRPEQTEKSDITATSKLGASFSGEVNINTPDVDPSDGLVEFEDTIPDISNLLDQNPCRQGQKSKFIITGRGGLPPTLEEPLAPTYLWQDSETSVTPPPAITPSEQEFIEAQGWISNSQGIELITDPETATPTSPWLIPPNCEQLDTFEPPPYLLASSKGNIPTSTSEPLKVTIKQFNFEGNTKFSNQELQQQLTPYLNKPITFAQLIAARTAITKFYTKNNYITSGAFIPPQTMAENGTVTLRVVEGKVGEINVNIQGRLNENYIKSRLEKATTAPLNQEKLLSALQILQIDPLVKTLSAELSSGVRPDTSRLDIRIETANPWQIETISNNGRAPSVGTFRRGVEVGHRNVTGIGDSLSALYTNTDGSDMVEVSYAIPVNSSNGRIELFYRHRDNKVVESPFERLDIESNSNTYKLSFSQPIMQTPWQTLSLGLSAIKRDSQTSILGENYPLSEGADENGETKLSILQLFQDYELRGKNQVLAFNSQLNVGLGILDATKNSNEPDGRFFYWRGQGQWVRELGKNTLLVMGADLQLSPSDLVPKERFGLGGYRSVRAYRQDTRLTDNGALGTVELRLPVPWISGKNRLFQVVPFIDGGVAWNSDGKEEEGSKALAAAGVGLQVNLWEKINMRLDYGIPLVDVDSLDKTAQEEGFYFSFSTTPFSF</sequence>
<dbReference type="NCBIfam" id="TIGR01901">
    <property type="entry name" value="adhes_NPXG"/>
    <property type="match status" value="1"/>
</dbReference>
<evidence type="ECO:0000256" key="7">
    <source>
        <dbReference type="ARBA" id="ARBA00023136"/>
    </source>
</evidence>
<name>Q10YU5_TRIEI</name>
<dbReference type="InterPro" id="IPR034746">
    <property type="entry name" value="POTRA"/>
</dbReference>
<dbReference type="HOGENOM" id="CLU_254909_0_0_3"/>
<comment type="subcellular location">
    <subcellularLocation>
        <location evidence="1">Cell outer membrane</location>
    </subcellularLocation>
</comment>
<dbReference type="RefSeq" id="WP_011612921.1">
    <property type="nucleotide sequence ID" value="NC_008312.1"/>
</dbReference>
<dbReference type="Pfam" id="PF03865">
    <property type="entry name" value="ShlB"/>
    <property type="match status" value="1"/>
</dbReference>
<dbReference type="SUPFAM" id="SSF51126">
    <property type="entry name" value="Pectin lyase-like"/>
    <property type="match status" value="3"/>
</dbReference>
<evidence type="ECO:0000256" key="5">
    <source>
        <dbReference type="ARBA" id="ARBA00022692"/>
    </source>
</evidence>
<dbReference type="InterPro" id="IPR008638">
    <property type="entry name" value="FhaB/CdiA-like_TPS"/>
</dbReference>
<evidence type="ECO:0000259" key="10">
    <source>
        <dbReference type="PROSITE" id="PS51779"/>
    </source>
</evidence>
<dbReference type="InterPro" id="IPR013686">
    <property type="entry name" value="Polypept-transport_assoc_ShlB"/>
</dbReference>
<dbReference type="InterPro" id="IPR051544">
    <property type="entry name" value="TPS_OM_transporter"/>
</dbReference>
<dbReference type="InterPro" id="IPR011050">
    <property type="entry name" value="Pectin_lyase_fold/virulence"/>
</dbReference>
<gene>
    <name evidence="11" type="ordered locus">Tery_3489</name>
</gene>
<dbReference type="InterPro" id="IPR005565">
    <property type="entry name" value="Hemolysn_activator_HlyB_C"/>
</dbReference>
<organism evidence="11">
    <name type="scientific">Trichodesmium erythraeum (strain IMS101)</name>
    <dbReference type="NCBI Taxonomy" id="203124"/>
    <lineage>
        <taxon>Bacteria</taxon>
        <taxon>Bacillati</taxon>
        <taxon>Cyanobacteriota</taxon>
        <taxon>Cyanophyceae</taxon>
        <taxon>Oscillatoriophycideae</taxon>
        <taxon>Oscillatoriales</taxon>
        <taxon>Microcoleaceae</taxon>
        <taxon>Trichodesmium</taxon>
    </lineage>
</organism>
<dbReference type="eggNOG" id="COG2831">
    <property type="taxonomic scope" value="Bacteria"/>
</dbReference>
<evidence type="ECO:0000256" key="2">
    <source>
        <dbReference type="ARBA" id="ARBA00009055"/>
    </source>
</evidence>
<dbReference type="GO" id="GO:0098046">
    <property type="term" value="C:type V protein secretion system complex"/>
    <property type="evidence" value="ECO:0007669"/>
    <property type="project" value="TreeGrafter"/>
</dbReference>
<accession>Q10YU5</accession>
<dbReference type="Pfam" id="PF08479">
    <property type="entry name" value="POTRA_2"/>
    <property type="match status" value="1"/>
</dbReference>
<proteinExistence type="inferred from homology"/>
<keyword evidence="6" id="KW-0653">Protein transport</keyword>
<dbReference type="InterPro" id="IPR012334">
    <property type="entry name" value="Pectin_lyas_fold"/>
</dbReference>
<comment type="similarity">
    <text evidence="2">Belongs to the TPS (TC 1.B.20) family.</text>
</comment>
<keyword evidence="3" id="KW-0813">Transport</keyword>
<evidence type="ECO:0000256" key="8">
    <source>
        <dbReference type="ARBA" id="ARBA00023237"/>
    </source>
</evidence>
<dbReference type="PROSITE" id="PS51779">
    <property type="entry name" value="POTRA"/>
    <property type="match status" value="1"/>
</dbReference>
<feature type="domain" description="POTRA" evidence="10">
    <location>
        <begin position="898"/>
        <end position="974"/>
    </location>
</feature>
<evidence type="ECO:0000313" key="11">
    <source>
        <dbReference type="EMBL" id="ABG52579.1"/>
    </source>
</evidence>
<dbReference type="STRING" id="203124.Tery_3489"/>
<dbReference type="Gene3D" id="2.160.20.10">
    <property type="entry name" value="Single-stranded right-handed beta-helix, Pectin lyase-like"/>
    <property type="match status" value="2"/>
</dbReference>
<evidence type="ECO:0000256" key="3">
    <source>
        <dbReference type="ARBA" id="ARBA00022448"/>
    </source>
</evidence>
<dbReference type="GO" id="GO:0009279">
    <property type="term" value="C:cell outer membrane"/>
    <property type="evidence" value="ECO:0007669"/>
    <property type="project" value="UniProtKB-SubCell"/>
</dbReference>
<dbReference type="Pfam" id="PF05860">
    <property type="entry name" value="TPS"/>
    <property type="match status" value="1"/>
</dbReference>
<keyword evidence="4" id="KW-1134">Transmembrane beta strand</keyword>
<dbReference type="Gene3D" id="2.40.160.50">
    <property type="entry name" value="membrane protein fhac: a member of the omp85/tpsb transporter family"/>
    <property type="match status" value="1"/>
</dbReference>
<evidence type="ECO:0000256" key="1">
    <source>
        <dbReference type="ARBA" id="ARBA00004442"/>
    </source>
</evidence>
<dbReference type="Gene3D" id="3.10.20.310">
    <property type="entry name" value="membrane protein fhac"/>
    <property type="match status" value="1"/>
</dbReference>
<feature type="transmembrane region" description="Helical" evidence="9">
    <location>
        <begin position="52"/>
        <end position="76"/>
    </location>
</feature>
<dbReference type="GO" id="GO:0008320">
    <property type="term" value="F:protein transmembrane transporter activity"/>
    <property type="evidence" value="ECO:0007669"/>
    <property type="project" value="TreeGrafter"/>
</dbReference>
<reference evidence="11" key="1">
    <citation type="submission" date="2006-06" db="EMBL/GenBank/DDBJ databases">
        <title>Complete sequence of Trichodesmium erythraeum IMS101.</title>
        <authorList>
            <consortium name="US DOE Joint Genome Institute"/>
            <person name="Copeland A."/>
            <person name="Lucas S."/>
            <person name="Lapidus A."/>
            <person name="Barry K."/>
            <person name="Detter J.C."/>
            <person name="Glavina del Rio T."/>
            <person name="Hammon N."/>
            <person name="Israni S."/>
            <person name="Dalin E."/>
            <person name="Tice H."/>
            <person name="Pitluck S."/>
            <person name="Kiss H."/>
            <person name="Munk A.C."/>
            <person name="Brettin T."/>
            <person name="Bruce D."/>
            <person name="Han C."/>
            <person name="Tapia R."/>
            <person name="Gilna P."/>
            <person name="Schmutz J."/>
            <person name="Larimer F."/>
            <person name="Land M."/>
            <person name="Hauser L."/>
            <person name="Kyrpides N."/>
            <person name="Kim E."/>
            <person name="Richardson P."/>
        </authorList>
    </citation>
    <scope>NUCLEOTIDE SEQUENCE [LARGE SCALE GENOMIC DNA]</scope>
    <source>
        <strain evidence="11">IMS101</strain>
    </source>
</reference>
<dbReference type="EMBL" id="CP000393">
    <property type="protein sequence ID" value="ABG52579.1"/>
    <property type="molecule type" value="Genomic_DNA"/>
</dbReference>